<dbReference type="SUPFAM" id="SSF101908">
    <property type="entry name" value="Putative isomerase YbhE"/>
    <property type="match status" value="1"/>
</dbReference>
<dbReference type="InterPro" id="IPR001680">
    <property type="entry name" value="WD40_rpt"/>
</dbReference>
<accession>A0A1Y5ICV8</accession>
<reference evidence="4" key="1">
    <citation type="submission" date="2017-04" db="EMBL/GenBank/DDBJ databases">
        <title>Population genomics of picophytoplankton unveils novel chromosome hypervariability.</title>
        <authorList>
            <consortium name="DOE Joint Genome Institute"/>
            <person name="Blanc-Mathieu R."/>
            <person name="Krasovec M."/>
            <person name="Hebrard M."/>
            <person name="Yau S."/>
            <person name="Desgranges E."/>
            <person name="Martin J."/>
            <person name="Schackwitz W."/>
            <person name="Kuo A."/>
            <person name="Salin G."/>
            <person name="Donnadieu C."/>
            <person name="Desdevises Y."/>
            <person name="Sanchez-Ferandin S."/>
            <person name="Moreau H."/>
            <person name="Rivals E."/>
            <person name="Grigoriev I.V."/>
            <person name="Grimsley N."/>
            <person name="Eyre-Walker A."/>
            <person name="Piganeau G."/>
        </authorList>
    </citation>
    <scope>NUCLEOTIDE SEQUENCE [LARGE SCALE GENOMIC DNA]</scope>
    <source>
        <strain evidence="4">RCC 1115</strain>
    </source>
</reference>
<dbReference type="PANTHER" id="PTHR13950:SF9">
    <property type="entry name" value="RABCONNECTIN-3A"/>
    <property type="match status" value="1"/>
</dbReference>
<protein>
    <submittedName>
        <fullName evidence="4">Regulator of V-ATPase assembly complex subunit RAV1/DMX protein, WD repeat superfamily</fullName>
    </submittedName>
</protein>
<gene>
    <name evidence="4" type="ORF">BE221DRAFT_145047</name>
</gene>
<dbReference type="SMART" id="SM00320">
    <property type="entry name" value="WD40"/>
    <property type="match status" value="7"/>
</dbReference>
<sequence>MARGRGGATLAGGGRRTAGRDARATALSFTNDGEGLAIAYDNGEVVVVDASDGSEIWAREVGRDGRAAASARASAGEDVSRGDVAVTYDDERFVYVVPRDANEVISALRHPARVESMSWRRQSLATLCRDGAIRLWLRAERGQGSAQLACTIQTPYGGLNPLVSFDWLETSEISDVMYDHAIIGLDGACGVHVWTISDANTSHPLCARRPVVAHRGSMSLERKTMTVSFDDKVVIRGSLTQSKDDICIAIASRNFGIVVARVDSNRPNILEQLHNVALRGHASNIVDMRVHSQNEELVTIDASGVRNVWRRDQTGALSVSDEAGEVPKRAPRDDIRVKQACSAVGAIDGELSDDGRKLAFIDDAGGCAVGVILSEIDVVIERLEVANNNPAVKRLFRWFDVGCGVHALAVAINTEISVYAPSTTLSASKGASWRCVARVAVAGDVVSAMEWSRLGDAIYVATERSIHIVTCDGGLAKCVVEESRSLPSYHPCVLLDWLEDGRAARVRKSLRAVVAYLKAGDFSTPCPSMLPRDIIATNESTSETVDQAPDSTRAPAPVSVPEFDMSAFGSFGGVSTTPTATFAFGSDAESTPMMGLSTTSPSPHTKRSVCDIFTQEEAEIATELVSAHANTLQLAPTESVRLLGVIDAVRALDSRVHVQLDEAARRFATIWHTRRLRRSTDNENPCGEELCWAIQSATTTEVLDDLTNDECGVKADWRIIKRLGVPIWLRKDEDLRVMIEKCAKEEFSRTKNADDCALFFVLVDRVKVLAGLYKATQNIRLYEFMSRDFSEQRHREAALKNGYALLSKHRYEFAAAFFILGGQPLDAASIVWKHKRDLSLTLTIARLTGLGDDEAPRVGRFRTEVASMLKNDVVPAMSDSWTLMALHWLIGETDDFIATAASLVETHDHKAGDYVKFISTSRDCDSNVVSRAQSMVNRASAKLAHALESLGAPLAALERFPSHLTRYTDDVARLASASLSSVGLAREITDEDIGVFARAPWNVSVADVQKLLRRRWEVEDFKGFIAESVDEPTESSSPTELHTRTRSVLPTEVKTVCIPRVPSGQDLSVDSSPTEKVARAQNAFSKLRRLSVKIKSQRSEKGSPSTPSSPTQAMNHSSFGLDDNTQRVFRTPVTVATMQNDGFYDMCFNHEVPYEIGLASVRQGLSVVNLRKLNESKAESESDAWAVLLRAQPPISGFKSSMNSWLHHDETPSTPTSPRHGNVREHDWATHAGLDMTSLTGIIPHAQSEPVGRNRSAIKREPANDVVARSVASHPSRSFFAVGTSYGGVQLWDFHGKNADHAAAVLSLGGKKSTSGTGASTRAVAWSPYGARLAACTSDGNVTLWLGDAPDVEPAASKNCGFKGCKSEDVLFLSTNLLATASSTGSVSSVLPESVVLWDALQPAHASPGIIRAHAGGCTALSQFPSLTAPHGVPWPFLITGGSGGDVAAHDLRMLGGDDDSTILWRSRLPQSGSIAAIAAIHHETTPLIITGDQFGDVHAYSALDGDRVAAIAQAHPRQKFLTPRGGGAVASVGVAACVPIHNGVLTAGGDGTVRCFRLDESFRRL</sequence>
<feature type="repeat" description="WD" evidence="1">
    <location>
        <begin position="1314"/>
        <end position="1345"/>
    </location>
</feature>
<dbReference type="Gene3D" id="2.130.10.10">
    <property type="entry name" value="YVTN repeat-like/Quinoprotein amine dehydrogenase"/>
    <property type="match status" value="2"/>
</dbReference>
<dbReference type="PROSITE" id="PS50082">
    <property type="entry name" value="WD_REPEATS_2"/>
    <property type="match status" value="1"/>
</dbReference>
<feature type="domain" description="RAVE complex protein Rav1 C-terminal" evidence="3">
    <location>
        <begin position="483"/>
        <end position="897"/>
    </location>
</feature>
<dbReference type="InterPro" id="IPR052208">
    <property type="entry name" value="DmX-like/RAVE_component"/>
</dbReference>
<dbReference type="eggNOG" id="KOG1064">
    <property type="taxonomic scope" value="Eukaryota"/>
</dbReference>
<name>A0A1Y5ICV8_OSTTA</name>
<evidence type="ECO:0000256" key="1">
    <source>
        <dbReference type="PROSITE-ProRule" id="PRU00221"/>
    </source>
</evidence>
<dbReference type="SUPFAM" id="SSF50978">
    <property type="entry name" value="WD40 repeat-like"/>
    <property type="match status" value="2"/>
</dbReference>
<organism evidence="4">
    <name type="scientific">Ostreococcus tauri</name>
    <name type="common">Marine green alga</name>
    <dbReference type="NCBI Taxonomy" id="70448"/>
    <lineage>
        <taxon>Eukaryota</taxon>
        <taxon>Viridiplantae</taxon>
        <taxon>Chlorophyta</taxon>
        <taxon>Mamiellophyceae</taxon>
        <taxon>Mamiellales</taxon>
        <taxon>Bathycoccaceae</taxon>
        <taxon>Ostreococcus</taxon>
    </lineage>
</organism>
<evidence type="ECO:0000256" key="2">
    <source>
        <dbReference type="SAM" id="MobiDB-lite"/>
    </source>
</evidence>
<dbReference type="InterPro" id="IPR036322">
    <property type="entry name" value="WD40_repeat_dom_sf"/>
</dbReference>
<dbReference type="Pfam" id="PF12234">
    <property type="entry name" value="Rav1p_C"/>
    <property type="match status" value="1"/>
</dbReference>
<dbReference type="InterPro" id="IPR022033">
    <property type="entry name" value="Rav1p_C"/>
</dbReference>
<dbReference type="PANTHER" id="PTHR13950">
    <property type="entry name" value="RABCONNECTIN-RELATED"/>
    <property type="match status" value="1"/>
</dbReference>
<dbReference type="Pfam" id="PF00400">
    <property type="entry name" value="WD40"/>
    <property type="match status" value="1"/>
</dbReference>
<feature type="compositionally biased region" description="Polar residues" evidence="2">
    <location>
        <begin position="1102"/>
        <end position="1118"/>
    </location>
</feature>
<keyword evidence="1" id="KW-0853">WD repeat</keyword>
<dbReference type="GO" id="GO:0043291">
    <property type="term" value="C:RAVE complex"/>
    <property type="evidence" value="ECO:0007669"/>
    <property type="project" value="TreeGrafter"/>
</dbReference>
<evidence type="ECO:0000259" key="3">
    <source>
        <dbReference type="Pfam" id="PF12234"/>
    </source>
</evidence>
<evidence type="ECO:0000313" key="4">
    <source>
        <dbReference type="EMBL" id="OUS47409.1"/>
    </source>
</evidence>
<dbReference type="EMBL" id="KZ155778">
    <property type="protein sequence ID" value="OUS47409.1"/>
    <property type="molecule type" value="Genomic_DNA"/>
</dbReference>
<dbReference type="Proteomes" id="UP000195557">
    <property type="component" value="Unassembled WGS sequence"/>
</dbReference>
<proteinExistence type="predicted"/>
<dbReference type="GO" id="GO:0007035">
    <property type="term" value="P:vacuolar acidification"/>
    <property type="evidence" value="ECO:0007669"/>
    <property type="project" value="TreeGrafter"/>
</dbReference>
<dbReference type="InterPro" id="IPR015943">
    <property type="entry name" value="WD40/YVTN_repeat-like_dom_sf"/>
</dbReference>
<feature type="region of interest" description="Disordered" evidence="2">
    <location>
        <begin position="1094"/>
        <end position="1125"/>
    </location>
</feature>